<keyword evidence="7" id="KW-1185">Reference proteome</keyword>
<evidence type="ECO:0000259" key="5">
    <source>
        <dbReference type="Pfam" id="PF00755"/>
    </source>
</evidence>
<name>A0A0P1A497_PLAHL</name>
<dbReference type="PANTHER" id="PTHR22589:SF16">
    <property type="entry name" value="CARNITINE O-PALMITOYLTRANSFERASE 2, MITOCHONDRIAL"/>
    <property type="match status" value="1"/>
</dbReference>
<dbReference type="PANTHER" id="PTHR22589">
    <property type="entry name" value="CARNITINE O-ACYLTRANSFERASE"/>
    <property type="match status" value="1"/>
</dbReference>
<evidence type="ECO:0000313" key="7">
    <source>
        <dbReference type="Proteomes" id="UP000054928"/>
    </source>
</evidence>
<dbReference type="Gene3D" id="3.30.559.70">
    <property type="entry name" value="Choline/Carnitine o-acyltransferase, domain 2"/>
    <property type="match status" value="1"/>
</dbReference>
<keyword evidence="2" id="KW-0808">Transferase</keyword>
<evidence type="ECO:0000256" key="1">
    <source>
        <dbReference type="ARBA" id="ARBA00005232"/>
    </source>
</evidence>
<dbReference type="InterPro" id="IPR042231">
    <property type="entry name" value="Cho/carn_acyl_trans_2"/>
</dbReference>
<dbReference type="GO" id="GO:0004095">
    <property type="term" value="F:carnitine O-palmitoyltransferase activity"/>
    <property type="evidence" value="ECO:0007669"/>
    <property type="project" value="TreeGrafter"/>
</dbReference>
<dbReference type="GO" id="GO:0005739">
    <property type="term" value="C:mitochondrion"/>
    <property type="evidence" value="ECO:0007669"/>
    <property type="project" value="TreeGrafter"/>
</dbReference>
<evidence type="ECO:0000313" key="6">
    <source>
        <dbReference type="EMBL" id="CEG35329.1"/>
    </source>
</evidence>
<dbReference type="AlphaFoldDB" id="A0A0P1A497"/>
<dbReference type="STRING" id="4781.A0A0P1A497"/>
<dbReference type="Proteomes" id="UP000054928">
    <property type="component" value="Unassembled WGS sequence"/>
</dbReference>
<dbReference type="OMA" id="NRWWDKS"/>
<evidence type="ECO:0000256" key="2">
    <source>
        <dbReference type="ARBA" id="ARBA00022679"/>
    </source>
</evidence>
<organism evidence="6 7">
    <name type="scientific">Plasmopara halstedii</name>
    <name type="common">Downy mildew of sunflower</name>
    <dbReference type="NCBI Taxonomy" id="4781"/>
    <lineage>
        <taxon>Eukaryota</taxon>
        <taxon>Sar</taxon>
        <taxon>Stramenopiles</taxon>
        <taxon>Oomycota</taxon>
        <taxon>Peronosporomycetes</taxon>
        <taxon>Peronosporales</taxon>
        <taxon>Peronosporaceae</taxon>
        <taxon>Plasmopara</taxon>
    </lineage>
</organism>
<dbReference type="OrthoDB" id="240216at2759"/>
<proteinExistence type="inferred from homology"/>
<comment type="similarity">
    <text evidence="1">Belongs to the carnitine/choline acetyltransferase family.</text>
</comment>
<evidence type="ECO:0000256" key="4">
    <source>
        <dbReference type="PIRSR" id="PIRSR600542-1"/>
    </source>
</evidence>
<dbReference type="EMBL" id="CCYD01000041">
    <property type="protein sequence ID" value="CEG35329.1"/>
    <property type="molecule type" value="Genomic_DNA"/>
</dbReference>
<dbReference type="InterPro" id="IPR000542">
    <property type="entry name" value="Carn_acyl_trans"/>
</dbReference>
<evidence type="ECO:0000256" key="3">
    <source>
        <dbReference type="ARBA" id="ARBA00023315"/>
    </source>
</evidence>
<reference evidence="7" key="1">
    <citation type="submission" date="2014-09" db="EMBL/GenBank/DDBJ databases">
        <authorList>
            <person name="Sharma Rahul"/>
            <person name="Thines Marco"/>
        </authorList>
    </citation>
    <scope>NUCLEOTIDE SEQUENCE [LARGE SCALE GENOMIC DNA]</scope>
</reference>
<feature type="active site" description="Proton acceptor" evidence="4">
    <location>
        <position position="424"/>
    </location>
</feature>
<dbReference type="InterPro" id="IPR023213">
    <property type="entry name" value="CAT-like_dom_sf"/>
</dbReference>
<dbReference type="RefSeq" id="XP_024571698.1">
    <property type="nucleotide sequence ID" value="XM_024722970.1"/>
</dbReference>
<dbReference type="FunFam" id="3.30.559.10:FF:000030">
    <property type="entry name" value="Carnitine O-palmitoyltransferase 2"/>
    <property type="match status" value="1"/>
</dbReference>
<feature type="domain" description="Choline/carnitine acyltransferase" evidence="5">
    <location>
        <begin position="99"/>
        <end position="672"/>
    </location>
</feature>
<dbReference type="InterPro" id="IPR039551">
    <property type="entry name" value="Cho/carn_acyl_trans"/>
</dbReference>
<dbReference type="SUPFAM" id="SSF52777">
    <property type="entry name" value="CoA-dependent acyltransferases"/>
    <property type="match status" value="2"/>
</dbReference>
<keyword evidence="3" id="KW-0012">Acyltransferase</keyword>
<sequence length="698" mass="78181">MRFILICLGLRLAVRNLNEYRHFFPFLERFTLTPSEVQKIIHKRKVLSITSGSQIALDEMLQIPVSFRPALSRAFSSTATYVQDTIIPTYHFQKSLMRLPIPKLKDTLARYLAAVEPVVTPQQLKETKRAVADFQNGLGPTLHHALLARDAANKHTSYINQWWLEMYLDDRQPLPINYNPQIKLKMDPVAAKNSQNQRAASLIASTVRVYCTLRDKKLEPDIFHTKPDLSRMKAFQYFCKLLPERMSFYGAAAFGAYPLDMSQYKHLFSSTRVPRLGRDELKVTPDSTHVVVQRGTKFYTFDVLTADGKAIPDESILAYIDAILAQPLTQSTPDQPGMGLLTTMNRDAWANARQKLKAYDGVNKDSLELIDSALFVVCLEHESPSTVEAESRCFLAGDGSNHWFDKSFQLIVAANGMASVSFEHAWGDGVAVLRYLNELYNDSVKYPVLKASTQARVKELSWDVNGEIKQLLNEAKQTYNKWVSTLVTACAETPVTRAVGKQYDIGTDGLMQMTIQLAHFKLHQTFVATYESASTAAFKHGRTETVRSCTNEAVNFVRTMMNPSASDAEKVAALRTAVNKHSELTKNGVMGQGFDRHLFALRAMADIEGVNVPDFYTLPSHEIMSKIILSTSTLSSPALEGGSFGPVNKDCYGIGYGIEKEGSAFQLSSYRKDLPQLKELLVDSLIELERLLADTTPK</sequence>
<dbReference type="Gene3D" id="3.30.559.10">
    <property type="entry name" value="Chloramphenicol acetyltransferase-like domain"/>
    <property type="match status" value="1"/>
</dbReference>
<dbReference type="GO" id="GO:0006635">
    <property type="term" value="P:fatty acid beta-oxidation"/>
    <property type="evidence" value="ECO:0007669"/>
    <property type="project" value="TreeGrafter"/>
</dbReference>
<dbReference type="GeneID" id="36404510"/>
<protein>
    <submittedName>
        <fullName evidence="6">Choline carnitine o</fullName>
    </submittedName>
</protein>
<accession>A0A0P1A497</accession>
<dbReference type="Pfam" id="PF00755">
    <property type="entry name" value="Carn_acyltransf"/>
    <property type="match status" value="1"/>
</dbReference>